<dbReference type="InterPro" id="IPR001250">
    <property type="entry name" value="Man6P_Isoase-1"/>
</dbReference>
<dbReference type="EC" id="5.3.1.8" evidence="3"/>
<dbReference type="PANTHER" id="PTHR42742">
    <property type="entry name" value="TRANSCRIPTIONAL REPRESSOR MPRA"/>
    <property type="match status" value="1"/>
</dbReference>
<dbReference type="GO" id="GO:0008270">
    <property type="term" value="F:zinc ion binding"/>
    <property type="evidence" value="ECO:0007669"/>
    <property type="project" value="InterPro"/>
</dbReference>
<keyword evidence="5 9" id="KW-0862">Zinc</keyword>
<evidence type="ECO:0000256" key="8">
    <source>
        <dbReference type="ARBA" id="ARBA00030762"/>
    </source>
</evidence>
<dbReference type="InterPro" id="IPR049071">
    <property type="entry name" value="MPI_cupin_dom"/>
</dbReference>
<feature type="domain" description="Mannose-6-phosphate isomerase cupin" evidence="12">
    <location>
        <begin position="249"/>
        <end position="323"/>
    </location>
</feature>
<evidence type="ECO:0000256" key="9">
    <source>
        <dbReference type="PIRSR" id="PIRSR036894-1"/>
    </source>
</evidence>
<dbReference type="RefSeq" id="WP_078810987.1">
    <property type="nucleotide sequence ID" value="NZ_FUWM01000028.1"/>
</dbReference>
<sequence>MFYPLKFKPIYKEKIWGGNNIATYFNRNLPKNKIGESWELAAHKNGTSIVNNGRFKDKSLTELINKYWIEIMGTRIKEEDHDRFPLLIKILDANDKLSVQVHPDDEYAAEHEDGELGKTEMWYILDAEPGAELIYGLKPGVTKEEFKVSIEDGSLVDKLNRIKVKKGDILFIPTGTIHSIKEGVLLAEIQQNSDTTYRVFDWNRVGDDGQPRKLHIKEALDVVDFNRDDYKKSQSVKYENNKYQRKILTTCEYFTCEKLLVEDSFSAQPQGKRFEVLLCLDGKGIINYENGKVNIKGGETILIPAVLDEYKIEGEVEVLRSYIGEEL</sequence>
<dbReference type="InterPro" id="IPR046457">
    <property type="entry name" value="PMI_typeI_cat"/>
</dbReference>
<dbReference type="PIRSF" id="PIRSF036894">
    <property type="entry name" value="PMI_Firm_short"/>
    <property type="match status" value="1"/>
</dbReference>
<dbReference type="Gene3D" id="2.60.120.10">
    <property type="entry name" value="Jelly Rolls"/>
    <property type="match status" value="2"/>
</dbReference>
<feature type="binding site" evidence="9">
    <location>
        <position position="120"/>
    </location>
    <ligand>
        <name>Zn(2+)</name>
        <dbReference type="ChEBI" id="CHEBI:29105"/>
    </ligand>
</feature>
<evidence type="ECO:0000259" key="12">
    <source>
        <dbReference type="Pfam" id="PF21621"/>
    </source>
</evidence>
<dbReference type="InterPro" id="IPR051804">
    <property type="entry name" value="Carb_Metab_Reg_Kinase/Isom"/>
</dbReference>
<keyword evidence="4 9" id="KW-0479">Metal-binding</keyword>
<comment type="catalytic activity">
    <reaction evidence="1">
        <text>D-mannose 6-phosphate = D-fructose 6-phosphate</text>
        <dbReference type="Rhea" id="RHEA:12356"/>
        <dbReference type="ChEBI" id="CHEBI:58735"/>
        <dbReference type="ChEBI" id="CHEBI:61527"/>
        <dbReference type="EC" id="5.3.1.8"/>
    </reaction>
</comment>
<name>A0A1T4QI91_9FIRM</name>
<evidence type="ECO:0000256" key="4">
    <source>
        <dbReference type="ARBA" id="ARBA00022723"/>
    </source>
</evidence>
<feature type="binding site" evidence="9">
    <location>
        <position position="178"/>
    </location>
    <ligand>
        <name>Zn(2+)</name>
        <dbReference type="ChEBI" id="CHEBI:29105"/>
    </ligand>
</feature>
<evidence type="ECO:0000256" key="2">
    <source>
        <dbReference type="ARBA" id="ARBA00010772"/>
    </source>
</evidence>
<evidence type="ECO:0000259" key="11">
    <source>
        <dbReference type="Pfam" id="PF20511"/>
    </source>
</evidence>
<dbReference type="Pfam" id="PF20511">
    <property type="entry name" value="PMI_typeI_cat"/>
    <property type="match status" value="1"/>
</dbReference>
<dbReference type="InterPro" id="IPR014628">
    <property type="entry name" value="Man6P_isomerase_Firm_short"/>
</dbReference>
<evidence type="ECO:0000256" key="10">
    <source>
        <dbReference type="PIRSR" id="PIRSR036894-2"/>
    </source>
</evidence>
<dbReference type="STRING" id="142842.SAMN02745118_02576"/>
<evidence type="ECO:0000256" key="3">
    <source>
        <dbReference type="ARBA" id="ARBA00011956"/>
    </source>
</evidence>
<organism evidence="13 14">
    <name type="scientific">Selenihalanaerobacter shriftii</name>
    <dbReference type="NCBI Taxonomy" id="142842"/>
    <lineage>
        <taxon>Bacteria</taxon>
        <taxon>Bacillati</taxon>
        <taxon>Bacillota</taxon>
        <taxon>Clostridia</taxon>
        <taxon>Halanaerobiales</taxon>
        <taxon>Halobacteroidaceae</taxon>
        <taxon>Selenihalanaerobacter</taxon>
    </lineage>
</organism>
<dbReference type="Proteomes" id="UP000190625">
    <property type="component" value="Unassembled WGS sequence"/>
</dbReference>
<comment type="similarity">
    <text evidence="2">Belongs to the mannose-6-phosphate isomerase type 1 family.</text>
</comment>
<proteinExistence type="inferred from homology"/>
<evidence type="ECO:0000313" key="14">
    <source>
        <dbReference type="Proteomes" id="UP000190625"/>
    </source>
</evidence>
<reference evidence="14" key="1">
    <citation type="submission" date="2017-02" db="EMBL/GenBank/DDBJ databases">
        <authorList>
            <person name="Varghese N."/>
            <person name="Submissions S."/>
        </authorList>
    </citation>
    <scope>NUCLEOTIDE SEQUENCE [LARGE SCALE GENOMIC DNA]</scope>
    <source>
        <strain evidence="14">ATCC BAA-73</strain>
    </source>
</reference>
<dbReference type="Pfam" id="PF21621">
    <property type="entry name" value="MPI_cupin_dom"/>
    <property type="match status" value="1"/>
</dbReference>
<feature type="binding site" evidence="9">
    <location>
        <position position="102"/>
    </location>
    <ligand>
        <name>Zn(2+)</name>
        <dbReference type="ChEBI" id="CHEBI:29105"/>
    </ligand>
</feature>
<evidence type="ECO:0000313" key="13">
    <source>
        <dbReference type="EMBL" id="SKA03429.1"/>
    </source>
</evidence>
<feature type="domain" description="Phosphomannose isomerase type I catalytic" evidence="11">
    <location>
        <begin position="6"/>
        <end position="110"/>
    </location>
</feature>
<comment type="cofactor">
    <cofactor evidence="9">
        <name>Zn(2+)</name>
        <dbReference type="ChEBI" id="CHEBI:29105"/>
    </cofactor>
    <text evidence="9">Binds 1 zinc ion per subunit.</text>
</comment>
<keyword evidence="14" id="KW-1185">Reference proteome</keyword>
<evidence type="ECO:0000256" key="6">
    <source>
        <dbReference type="ARBA" id="ARBA00023235"/>
    </source>
</evidence>
<dbReference type="GO" id="GO:0005975">
    <property type="term" value="P:carbohydrate metabolic process"/>
    <property type="evidence" value="ECO:0007669"/>
    <property type="project" value="InterPro"/>
</dbReference>
<evidence type="ECO:0000256" key="7">
    <source>
        <dbReference type="ARBA" id="ARBA00029741"/>
    </source>
</evidence>
<gene>
    <name evidence="13" type="ORF">SAMN02745118_02576</name>
</gene>
<dbReference type="OrthoDB" id="9808275at2"/>
<accession>A0A1T4QI91</accession>
<dbReference type="NCBIfam" id="TIGR00218">
    <property type="entry name" value="manA"/>
    <property type="match status" value="1"/>
</dbReference>
<feature type="active site" evidence="10">
    <location>
        <position position="198"/>
    </location>
</feature>
<dbReference type="PANTHER" id="PTHR42742:SF3">
    <property type="entry name" value="FRUCTOKINASE"/>
    <property type="match status" value="1"/>
</dbReference>
<evidence type="ECO:0000256" key="5">
    <source>
        <dbReference type="ARBA" id="ARBA00022833"/>
    </source>
</evidence>
<dbReference type="CDD" id="cd07010">
    <property type="entry name" value="cupin_PMI_type_I_N_bac"/>
    <property type="match status" value="1"/>
</dbReference>
<keyword evidence="6 13" id="KW-0413">Isomerase</keyword>
<dbReference type="SUPFAM" id="SSF51182">
    <property type="entry name" value="RmlC-like cupins"/>
    <property type="match status" value="1"/>
</dbReference>
<dbReference type="GO" id="GO:0004476">
    <property type="term" value="F:mannose-6-phosphate isomerase activity"/>
    <property type="evidence" value="ECO:0007669"/>
    <property type="project" value="UniProtKB-EC"/>
</dbReference>
<dbReference type="EMBL" id="FUWM01000028">
    <property type="protein sequence ID" value="SKA03429.1"/>
    <property type="molecule type" value="Genomic_DNA"/>
</dbReference>
<dbReference type="InterPro" id="IPR014710">
    <property type="entry name" value="RmlC-like_jellyroll"/>
</dbReference>
<protein>
    <recommendedName>
        <fullName evidence="3">mannose-6-phosphate isomerase</fullName>
        <ecNumber evidence="3">5.3.1.8</ecNumber>
    </recommendedName>
    <alternativeName>
        <fullName evidence="7">Phosphohexomutase</fullName>
    </alternativeName>
    <alternativeName>
        <fullName evidence="8">Phosphomannose isomerase</fullName>
    </alternativeName>
</protein>
<dbReference type="InterPro" id="IPR011051">
    <property type="entry name" value="RmlC_Cupin_sf"/>
</dbReference>
<dbReference type="AlphaFoldDB" id="A0A1T4QI91"/>
<evidence type="ECO:0000256" key="1">
    <source>
        <dbReference type="ARBA" id="ARBA00000757"/>
    </source>
</evidence>